<evidence type="ECO:0000313" key="2">
    <source>
        <dbReference type="EMBL" id="GAA1692649.1"/>
    </source>
</evidence>
<dbReference type="SUPFAM" id="SSF54001">
    <property type="entry name" value="Cysteine proteinases"/>
    <property type="match status" value="1"/>
</dbReference>
<dbReference type="InterPro" id="IPR002931">
    <property type="entry name" value="Transglutaminase-like"/>
</dbReference>
<accession>A0ABP4TRQ0</accession>
<dbReference type="RefSeq" id="WP_344154565.1">
    <property type="nucleotide sequence ID" value="NZ_BAAANF010000016.1"/>
</dbReference>
<name>A0ABP4TRQ0_9ACTN</name>
<sequence length="286" mass="31465">MDTLERRARHSAFSDPGRHGGLLRELSGIEEICAITTNLVLHYRAEAHLLRDDRRDEINARWISTILDLDQSRNPGPLLNSRPPGDRVAGCCRDHALLAVAALREQGTPARTRVGFTYAPDFCGDHVVAEHWNGTRWQRFDPELRPGTRPFNIRDFPTGEGSPFETAAEVWTGYRAGRLDPARYGVAAGSPLSGPGFIRLYVIMEALHRHGQETLLWDGVADGITDADADNLAHLLLAADAGDATAEDQLEHQVQTGPNLRLGPTVTQFSPYGDPPITIDLTSPRV</sequence>
<comment type="caution">
    <text evidence="2">The sequence shown here is derived from an EMBL/GenBank/DDBJ whole genome shotgun (WGS) entry which is preliminary data.</text>
</comment>
<dbReference type="Gene3D" id="3.10.620.30">
    <property type="match status" value="1"/>
</dbReference>
<dbReference type="Proteomes" id="UP001500280">
    <property type="component" value="Unassembled WGS sequence"/>
</dbReference>
<dbReference type="EMBL" id="BAAANF010000016">
    <property type="protein sequence ID" value="GAA1692649.1"/>
    <property type="molecule type" value="Genomic_DNA"/>
</dbReference>
<evidence type="ECO:0000259" key="1">
    <source>
        <dbReference type="Pfam" id="PF01841"/>
    </source>
</evidence>
<evidence type="ECO:0000313" key="3">
    <source>
        <dbReference type="Proteomes" id="UP001500280"/>
    </source>
</evidence>
<protein>
    <recommendedName>
        <fullName evidence="1">Transglutaminase-like domain-containing protein</fullName>
    </recommendedName>
</protein>
<dbReference type="Pfam" id="PF01841">
    <property type="entry name" value="Transglut_core"/>
    <property type="match status" value="1"/>
</dbReference>
<gene>
    <name evidence="2" type="ORF">GCM10009745_42630</name>
</gene>
<proteinExistence type="predicted"/>
<organism evidence="2 3">
    <name type="scientific">Kribbella yunnanensis</name>
    <dbReference type="NCBI Taxonomy" id="190194"/>
    <lineage>
        <taxon>Bacteria</taxon>
        <taxon>Bacillati</taxon>
        <taxon>Actinomycetota</taxon>
        <taxon>Actinomycetes</taxon>
        <taxon>Propionibacteriales</taxon>
        <taxon>Kribbellaceae</taxon>
        <taxon>Kribbella</taxon>
    </lineage>
</organism>
<reference evidence="3" key="1">
    <citation type="journal article" date="2019" name="Int. J. Syst. Evol. Microbiol.">
        <title>The Global Catalogue of Microorganisms (GCM) 10K type strain sequencing project: providing services to taxonomists for standard genome sequencing and annotation.</title>
        <authorList>
            <consortium name="The Broad Institute Genomics Platform"/>
            <consortium name="The Broad Institute Genome Sequencing Center for Infectious Disease"/>
            <person name="Wu L."/>
            <person name="Ma J."/>
        </authorList>
    </citation>
    <scope>NUCLEOTIDE SEQUENCE [LARGE SCALE GENOMIC DNA]</scope>
    <source>
        <strain evidence="3">JCM 14307</strain>
    </source>
</reference>
<feature type="domain" description="Transglutaminase-like" evidence="1">
    <location>
        <begin position="89"/>
        <end position="142"/>
    </location>
</feature>
<dbReference type="InterPro" id="IPR038765">
    <property type="entry name" value="Papain-like_cys_pep_sf"/>
</dbReference>
<keyword evidence="3" id="KW-1185">Reference proteome</keyword>